<reference evidence="6" key="1">
    <citation type="submission" date="2010-02" db="EMBL/GenBank/DDBJ databases">
        <title>Sequencing and annotation of the Blastocystis hominis genome.</title>
        <authorList>
            <person name="Wincker P."/>
        </authorList>
    </citation>
    <scope>NUCLEOTIDE SEQUENCE</scope>
    <source>
        <strain evidence="6">Singapore isolate B</strain>
    </source>
</reference>
<keyword evidence="8" id="KW-1185">Reference proteome</keyword>
<evidence type="ECO:0000313" key="6">
    <source>
        <dbReference type="EMBL" id="CBK19694.2"/>
    </source>
</evidence>
<evidence type="ECO:0000256" key="4">
    <source>
        <dbReference type="ARBA" id="ARBA00026184"/>
    </source>
</evidence>
<dbReference type="CDD" id="cd00200">
    <property type="entry name" value="WD40"/>
    <property type="match status" value="1"/>
</dbReference>
<feature type="repeat" description="WD" evidence="5">
    <location>
        <begin position="238"/>
        <end position="279"/>
    </location>
</feature>
<dbReference type="InterPro" id="IPR045184">
    <property type="entry name" value="SMU1"/>
</dbReference>
<dbReference type="PROSITE" id="PS50294">
    <property type="entry name" value="WD_REPEATS_REGION"/>
    <property type="match status" value="3"/>
</dbReference>
<dbReference type="FunCoup" id="D8LV55">
    <property type="interactions" value="628"/>
</dbReference>
<dbReference type="RefSeq" id="XP_012899589.1">
    <property type="nucleotide sequence ID" value="XM_013044135.1"/>
</dbReference>
<dbReference type="SUPFAM" id="SSF50978">
    <property type="entry name" value="WD40 repeat-like"/>
    <property type="match status" value="1"/>
</dbReference>
<feature type="repeat" description="WD" evidence="5">
    <location>
        <begin position="155"/>
        <end position="181"/>
    </location>
</feature>
<dbReference type="EMBL" id="FN668691">
    <property type="protein sequence ID" value="CBK25541.2"/>
    <property type="molecule type" value="Genomic_DNA"/>
</dbReference>
<keyword evidence="3" id="KW-0677">Repeat</keyword>
<name>D8LV55_BLAHO</name>
<dbReference type="GeneID" id="24922112"/>
<dbReference type="Proteomes" id="UP000008312">
    <property type="component" value="Unassembled WGS sequence"/>
</dbReference>
<evidence type="ECO:0000256" key="3">
    <source>
        <dbReference type="ARBA" id="ARBA00022737"/>
    </source>
</evidence>
<evidence type="ECO:0000256" key="2">
    <source>
        <dbReference type="ARBA" id="ARBA00022574"/>
    </source>
</evidence>
<evidence type="ECO:0000313" key="7">
    <source>
        <dbReference type="EMBL" id="CBK25541.2"/>
    </source>
</evidence>
<dbReference type="Pfam" id="PF00400">
    <property type="entry name" value="WD40"/>
    <property type="match status" value="4"/>
</dbReference>
<feature type="repeat" description="WD" evidence="5">
    <location>
        <begin position="280"/>
        <end position="321"/>
    </location>
</feature>
<proteinExistence type="predicted"/>
<dbReference type="AlphaFoldDB" id="D8LV55"/>
<comment type="subcellular location">
    <subcellularLocation>
        <location evidence="1">Nucleus speckle</location>
    </subcellularLocation>
</comment>
<dbReference type="PROSITE" id="PS00678">
    <property type="entry name" value="WD_REPEATS_1"/>
    <property type="match status" value="2"/>
</dbReference>
<protein>
    <recommendedName>
        <fullName evidence="4">WD40 repeat-containing protein SMU1</fullName>
    </recommendedName>
</protein>
<dbReference type="SMART" id="SM00320">
    <property type="entry name" value="WD40"/>
    <property type="match status" value="5"/>
</dbReference>
<evidence type="ECO:0000256" key="1">
    <source>
        <dbReference type="ARBA" id="ARBA00004324"/>
    </source>
</evidence>
<dbReference type="PROSITE" id="PS50082">
    <property type="entry name" value="WD_REPEATS_2"/>
    <property type="match status" value="4"/>
</dbReference>
<dbReference type="InterPro" id="IPR001680">
    <property type="entry name" value="WD40_rpt"/>
</dbReference>
<sequence length="448" mass="49986">MLTLPKEVLMDLYEAVFYELLELRELYTASEMLTKCDVLVQMKTERKEKYLQMEYWLKKPSFDPIEAYPVGETKETRRQRLASTLTSYITVAPPSRLLTLLQQALAFEKSNGTLLEGERLNLFQNRTETLLLEDEIPTIRGPAVQFPHGTYPEVVCVSPNGQFVVSGSFDGLIEVWDLEEGGLKLDLPYQKQEKFMAHAKSVLSLAFSSDSEFLASGDLAGTIKVWRVATGGLLRRFSEVHEAGVTSLCFNASAQQICSASYDGTVRVHGLKSGKTLKVLRGHSSYVNHVTFTADQQHVLSASSDGCVKLWDLGTSSCVRTLQPARAASSFAEIQVISAERLVQNPEWVLVVARLDRAFVMTMQGGLVFTLHAENEKVQFIAGCQSPHGKYLYCVGDDGNRYCFSSGDGELVEKRAIADHELLGMVHYPNRNAMLVYSQKGEIASWRI</sequence>
<dbReference type="InterPro" id="IPR020472">
    <property type="entry name" value="WD40_PAC1"/>
</dbReference>
<dbReference type="Gene3D" id="2.130.10.10">
    <property type="entry name" value="YVTN repeat-like/Quinoprotein amine dehydrogenase"/>
    <property type="match status" value="1"/>
</dbReference>
<feature type="repeat" description="WD" evidence="5">
    <location>
        <begin position="195"/>
        <end position="236"/>
    </location>
</feature>
<dbReference type="InterPro" id="IPR019775">
    <property type="entry name" value="WD40_repeat_CS"/>
</dbReference>
<dbReference type="GO" id="GO:0000398">
    <property type="term" value="P:mRNA splicing, via spliceosome"/>
    <property type="evidence" value="ECO:0007669"/>
    <property type="project" value="InterPro"/>
</dbReference>
<organism evidence="6">
    <name type="scientific">Blastocystis hominis</name>
    <dbReference type="NCBI Taxonomy" id="12968"/>
    <lineage>
        <taxon>Eukaryota</taxon>
        <taxon>Sar</taxon>
        <taxon>Stramenopiles</taxon>
        <taxon>Bigyra</taxon>
        <taxon>Opalozoa</taxon>
        <taxon>Opalinata</taxon>
        <taxon>Blastocystidae</taxon>
        <taxon>Blastocystis</taxon>
    </lineage>
</organism>
<dbReference type="InterPro" id="IPR036322">
    <property type="entry name" value="WD40_repeat_dom_sf"/>
</dbReference>
<evidence type="ECO:0000313" key="8">
    <source>
        <dbReference type="Proteomes" id="UP000008312"/>
    </source>
</evidence>
<dbReference type="PANTHER" id="PTHR22848">
    <property type="entry name" value="WD40 REPEAT PROTEIN"/>
    <property type="match status" value="1"/>
</dbReference>
<dbReference type="PRINTS" id="PR00320">
    <property type="entry name" value="GPROTEINBRPT"/>
</dbReference>
<dbReference type="GeneID" id="24917448"/>
<evidence type="ECO:0000256" key="5">
    <source>
        <dbReference type="PROSITE-ProRule" id="PRU00221"/>
    </source>
</evidence>
<dbReference type="RefSeq" id="XP_012893742.1">
    <property type="nucleotide sequence ID" value="XM_013038288.1"/>
</dbReference>
<dbReference type="InParanoid" id="D8LV55"/>
<accession>D8LV55</accession>
<dbReference type="GO" id="GO:0016607">
    <property type="term" value="C:nuclear speck"/>
    <property type="evidence" value="ECO:0007669"/>
    <property type="project" value="UniProtKB-SubCell"/>
</dbReference>
<keyword evidence="2 5" id="KW-0853">WD repeat</keyword>
<dbReference type="InterPro" id="IPR015943">
    <property type="entry name" value="WD40/YVTN_repeat-like_dom_sf"/>
</dbReference>
<dbReference type="OrthoDB" id="538223at2759"/>
<dbReference type="OMA" id="QSGLCVR"/>
<gene>
    <name evidence="6" type="ORF">GSBLH_T00000129001</name>
    <name evidence="7" type="ORF">GSBLH_T00005132001</name>
</gene>
<dbReference type="EMBL" id="FN668638">
    <property type="protein sequence ID" value="CBK19694.2"/>
    <property type="molecule type" value="Genomic_DNA"/>
</dbReference>